<proteinExistence type="inferred from homology"/>
<evidence type="ECO:0000313" key="4">
    <source>
        <dbReference type="Proteomes" id="UP001432027"/>
    </source>
</evidence>
<keyword evidence="2" id="KW-0812">Transmembrane</keyword>
<dbReference type="EMBL" id="BTSX01000004">
    <property type="protein sequence ID" value="GMS93670.1"/>
    <property type="molecule type" value="Genomic_DNA"/>
</dbReference>
<comment type="similarity">
    <text evidence="1">Belongs to the nematode receptor-like protein sre family.</text>
</comment>
<dbReference type="InterPro" id="IPR004151">
    <property type="entry name" value="7TM_GPCR_serpentine_rcpt_Sre"/>
</dbReference>
<organism evidence="3 4">
    <name type="scientific">Pristionchus entomophagus</name>
    <dbReference type="NCBI Taxonomy" id="358040"/>
    <lineage>
        <taxon>Eukaryota</taxon>
        <taxon>Metazoa</taxon>
        <taxon>Ecdysozoa</taxon>
        <taxon>Nematoda</taxon>
        <taxon>Chromadorea</taxon>
        <taxon>Rhabditida</taxon>
        <taxon>Rhabditina</taxon>
        <taxon>Diplogasteromorpha</taxon>
        <taxon>Diplogasteroidea</taxon>
        <taxon>Neodiplogasteridae</taxon>
        <taxon>Pristionchus</taxon>
    </lineage>
</organism>
<reference evidence="3" key="1">
    <citation type="submission" date="2023-10" db="EMBL/GenBank/DDBJ databases">
        <title>Genome assembly of Pristionchus species.</title>
        <authorList>
            <person name="Yoshida K."/>
            <person name="Sommer R.J."/>
        </authorList>
    </citation>
    <scope>NUCLEOTIDE SEQUENCE</scope>
    <source>
        <strain evidence="3">RS0144</strain>
    </source>
</reference>
<dbReference type="AlphaFoldDB" id="A0AAV5TH82"/>
<feature type="non-terminal residue" evidence="3">
    <location>
        <position position="1"/>
    </location>
</feature>
<evidence type="ECO:0000313" key="3">
    <source>
        <dbReference type="EMBL" id="GMS93670.1"/>
    </source>
</evidence>
<gene>
    <name evidence="3" type="ORF">PENTCL1PPCAC_15845</name>
</gene>
<protein>
    <recommendedName>
        <fullName evidence="5">G protein-coupled receptor</fullName>
    </recommendedName>
</protein>
<dbReference type="GO" id="GO:0007606">
    <property type="term" value="P:sensory perception of chemical stimulus"/>
    <property type="evidence" value="ECO:0007669"/>
    <property type="project" value="InterPro"/>
</dbReference>
<feature type="transmembrane region" description="Helical" evidence="2">
    <location>
        <begin position="46"/>
        <end position="69"/>
    </location>
</feature>
<dbReference type="PANTHER" id="PTHR23128">
    <property type="entry name" value="SERPENTINE RECEPTOR, CLASS E (EPSILON)-RELATED"/>
    <property type="match status" value="1"/>
</dbReference>
<evidence type="ECO:0000256" key="1">
    <source>
        <dbReference type="ARBA" id="ARBA00006803"/>
    </source>
</evidence>
<accession>A0AAV5TH82</accession>
<feature type="non-terminal residue" evidence="3">
    <location>
        <position position="122"/>
    </location>
</feature>
<keyword evidence="2" id="KW-0472">Membrane</keyword>
<dbReference type="Proteomes" id="UP001432027">
    <property type="component" value="Unassembled WGS sequence"/>
</dbReference>
<dbReference type="Pfam" id="PF03125">
    <property type="entry name" value="Sre"/>
    <property type="match status" value="1"/>
</dbReference>
<name>A0AAV5TH82_9BILA</name>
<keyword evidence="2" id="KW-1133">Transmembrane helix</keyword>
<keyword evidence="4" id="KW-1185">Reference proteome</keyword>
<dbReference type="GO" id="GO:0016020">
    <property type="term" value="C:membrane"/>
    <property type="evidence" value="ECO:0007669"/>
    <property type="project" value="InterPro"/>
</dbReference>
<evidence type="ECO:0000256" key="2">
    <source>
        <dbReference type="SAM" id="Phobius"/>
    </source>
</evidence>
<evidence type="ECO:0008006" key="5">
    <source>
        <dbReference type="Google" id="ProtNLM"/>
    </source>
</evidence>
<comment type="caution">
    <text evidence="3">The sequence shown here is derived from an EMBL/GenBank/DDBJ whole genome shotgun (WGS) entry which is preliminary data.</text>
</comment>
<feature type="transmembrane region" description="Helical" evidence="2">
    <location>
        <begin position="75"/>
        <end position="91"/>
    </location>
</feature>
<dbReference type="PANTHER" id="PTHR23128:SF132">
    <property type="entry name" value="SERPENTINE RECEPTOR, CLASS E (EPSILON)-RELATED"/>
    <property type="match status" value="1"/>
</dbReference>
<sequence>RWLIRYNKRRLARLTGLKRHADVYTLSLRLQLKENIRSMRKIEFGVYLLIVGLAAFMVLVFAPILFLTSPSQFEILQWLTCLGNIAFALFSKKAAVLRNEMDDYFNQLDSQWSNVLRANITR</sequence>